<dbReference type="EMBL" id="QXEV01000010">
    <property type="protein sequence ID" value="RIA75839.1"/>
    <property type="molecule type" value="Genomic_DNA"/>
</dbReference>
<evidence type="ECO:0000256" key="8">
    <source>
        <dbReference type="ARBA" id="ARBA00022842"/>
    </source>
</evidence>
<dbReference type="InterPro" id="IPR006204">
    <property type="entry name" value="GHMP_kinase_N_dom"/>
</dbReference>
<dbReference type="Pfam" id="PF08544">
    <property type="entry name" value="GHMP_kinases_C"/>
    <property type="match status" value="1"/>
</dbReference>
<keyword evidence="9" id="KW-0299">Galactose metabolism</keyword>
<comment type="similarity">
    <text evidence="1">Belongs to the GHMP kinase family. GalK subfamily.</text>
</comment>
<dbReference type="PRINTS" id="PR00473">
    <property type="entry name" value="GALCTOKINASE"/>
</dbReference>
<keyword evidence="3" id="KW-0808">Transferase</keyword>
<evidence type="ECO:0000313" key="16">
    <source>
        <dbReference type="Proteomes" id="UP000266506"/>
    </source>
</evidence>
<keyword evidence="6 15" id="KW-0418">Kinase</keyword>
<keyword evidence="2" id="KW-0963">Cytoplasm</keyword>
<reference evidence="15 16" key="1">
    <citation type="submission" date="2018-08" db="EMBL/GenBank/DDBJ databases">
        <title>Genomic Encyclopedia of Archaeal and Bacterial Type Strains, Phase II (KMG-II): from individual species to whole genera.</title>
        <authorList>
            <person name="Goeker M."/>
        </authorList>
    </citation>
    <scope>NUCLEOTIDE SEQUENCE [LARGE SCALE GENOMIC DNA]</scope>
    <source>
        <strain evidence="15 16">ATCC 27112</strain>
    </source>
</reference>
<dbReference type="PANTHER" id="PTHR10457">
    <property type="entry name" value="MEVALONATE KINASE/GALACTOKINASE"/>
    <property type="match status" value="1"/>
</dbReference>
<dbReference type="InterPro" id="IPR019539">
    <property type="entry name" value="GalKase_N"/>
</dbReference>
<keyword evidence="16" id="KW-1185">Reference proteome</keyword>
<feature type="domain" description="GHMP kinase C-terminal" evidence="13">
    <location>
        <begin position="283"/>
        <end position="357"/>
    </location>
</feature>
<feature type="domain" description="Galactokinase N-terminal" evidence="14">
    <location>
        <begin position="9"/>
        <end position="54"/>
    </location>
</feature>
<dbReference type="InterPro" id="IPR019741">
    <property type="entry name" value="Galactokinase_CS"/>
</dbReference>
<evidence type="ECO:0000259" key="14">
    <source>
        <dbReference type="Pfam" id="PF10509"/>
    </source>
</evidence>
<comment type="caution">
    <text evidence="15">The sequence shown here is derived from an EMBL/GenBank/DDBJ whole genome shotgun (WGS) entry which is preliminary data.</text>
</comment>
<dbReference type="PROSITE" id="PS00627">
    <property type="entry name" value="GHMP_KINASES_ATP"/>
    <property type="match status" value="1"/>
</dbReference>
<dbReference type="NCBIfam" id="TIGR00131">
    <property type="entry name" value="gal_kin"/>
    <property type="match status" value="1"/>
</dbReference>
<dbReference type="Pfam" id="PF10509">
    <property type="entry name" value="GalKase_gal_bdg"/>
    <property type="match status" value="1"/>
</dbReference>
<dbReference type="FunFam" id="3.30.230.10:FF:000017">
    <property type="entry name" value="Galactokinase"/>
    <property type="match status" value="1"/>
</dbReference>
<evidence type="ECO:0000256" key="10">
    <source>
        <dbReference type="ARBA" id="ARBA00023277"/>
    </source>
</evidence>
<dbReference type="RefSeq" id="WP_119016278.1">
    <property type="nucleotide sequence ID" value="NZ_QXEV01000010.1"/>
</dbReference>
<dbReference type="PROSITE" id="PS00106">
    <property type="entry name" value="GALACTOKINASE"/>
    <property type="match status" value="1"/>
</dbReference>
<dbReference type="GO" id="GO:0005829">
    <property type="term" value="C:cytosol"/>
    <property type="evidence" value="ECO:0007669"/>
    <property type="project" value="TreeGrafter"/>
</dbReference>
<protein>
    <recommendedName>
        <fullName evidence="11">Galactokinase</fullName>
        <ecNumber evidence="11">2.7.1.6</ecNumber>
    </recommendedName>
</protein>
<accession>A0A397RTT9</accession>
<evidence type="ECO:0000256" key="11">
    <source>
        <dbReference type="NCBIfam" id="TIGR00131"/>
    </source>
</evidence>
<dbReference type="Gene3D" id="3.30.230.10">
    <property type="match status" value="1"/>
</dbReference>
<keyword evidence="10" id="KW-0119">Carbohydrate metabolism</keyword>
<dbReference type="GO" id="GO:0046872">
    <property type="term" value="F:metal ion binding"/>
    <property type="evidence" value="ECO:0007669"/>
    <property type="project" value="UniProtKB-KW"/>
</dbReference>
<dbReference type="NCBIfam" id="NF003705">
    <property type="entry name" value="PRK05322.1"/>
    <property type="match status" value="1"/>
</dbReference>
<evidence type="ECO:0000256" key="2">
    <source>
        <dbReference type="ARBA" id="ARBA00022490"/>
    </source>
</evidence>
<dbReference type="InterPro" id="IPR006203">
    <property type="entry name" value="GHMP_knse_ATP-bd_CS"/>
</dbReference>
<evidence type="ECO:0000259" key="13">
    <source>
        <dbReference type="Pfam" id="PF08544"/>
    </source>
</evidence>
<dbReference type="GO" id="GO:0006012">
    <property type="term" value="P:galactose metabolic process"/>
    <property type="evidence" value="ECO:0007669"/>
    <property type="project" value="UniProtKB-UniRule"/>
</dbReference>
<evidence type="ECO:0000256" key="5">
    <source>
        <dbReference type="ARBA" id="ARBA00022741"/>
    </source>
</evidence>
<dbReference type="SUPFAM" id="SSF55060">
    <property type="entry name" value="GHMP Kinase, C-terminal domain"/>
    <property type="match status" value="1"/>
</dbReference>
<dbReference type="SUPFAM" id="SSF54211">
    <property type="entry name" value="Ribosomal protein S5 domain 2-like"/>
    <property type="match status" value="1"/>
</dbReference>
<dbReference type="InterPro" id="IPR014721">
    <property type="entry name" value="Ribsml_uS5_D2-typ_fold_subgr"/>
</dbReference>
<dbReference type="FunFam" id="3.30.70.890:FF:000001">
    <property type="entry name" value="Galactokinase"/>
    <property type="match status" value="1"/>
</dbReference>
<dbReference type="InterPro" id="IPR036554">
    <property type="entry name" value="GHMP_kinase_C_sf"/>
</dbReference>
<dbReference type="Proteomes" id="UP000266506">
    <property type="component" value="Unassembled WGS sequence"/>
</dbReference>
<evidence type="ECO:0000256" key="7">
    <source>
        <dbReference type="ARBA" id="ARBA00022840"/>
    </source>
</evidence>
<organism evidence="15 16">
    <name type="scientific">Anaeroplasma bactoclasticum</name>
    <dbReference type="NCBI Taxonomy" id="2088"/>
    <lineage>
        <taxon>Bacteria</taxon>
        <taxon>Bacillati</taxon>
        <taxon>Mycoplasmatota</taxon>
        <taxon>Mollicutes</taxon>
        <taxon>Anaeroplasmatales</taxon>
        <taxon>Anaeroplasmataceae</taxon>
        <taxon>Anaeroplasma</taxon>
    </lineage>
</organism>
<dbReference type="OrthoDB" id="250531at2"/>
<dbReference type="GO" id="GO:0004335">
    <property type="term" value="F:galactokinase activity"/>
    <property type="evidence" value="ECO:0007669"/>
    <property type="project" value="UniProtKB-UniRule"/>
</dbReference>
<evidence type="ECO:0000256" key="4">
    <source>
        <dbReference type="ARBA" id="ARBA00022723"/>
    </source>
</evidence>
<proteinExistence type="inferred from homology"/>
<dbReference type="PIRSF" id="PIRSF000530">
    <property type="entry name" value="Galactokinase"/>
    <property type="match status" value="1"/>
</dbReference>
<name>A0A397RTT9_9MOLU</name>
<dbReference type="PANTHER" id="PTHR10457:SF7">
    <property type="entry name" value="GALACTOKINASE-RELATED"/>
    <property type="match status" value="1"/>
</dbReference>
<dbReference type="FunCoup" id="A0A397RTT9">
    <property type="interactions" value="249"/>
</dbReference>
<keyword evidence="4" id="KW-0479">Metal-binding</keyword>
<evidence type="ECO:0000256" key="3">
    <source>
        <dbReference type="ARBA" id="ARBA00022679"/>
    </source>
</evidence>
<dbReference type="AlphaFoldDB" id="A0A397RTT9"/>
<feature type="domain" description="GHMP kinase N-terminal" evidence="12">
    <location>
        <begin position="91"/>
        <end position="178"/>
    </location>
</feature>
<dbReference type="Gene3D" id="3.30.70.890">
    <property type="entry name" value="GHMP kinase, C-terminal domain"/>
    <property type="match status" value="1"/>
</dbReference>
<evidence type="ECO:0000256" key="6">
    <source>
        <dbReference type="ARBA" id="ARBA00022777"/>
    </source>
</evidence>
<keyword evidence="7" id="KW-0067">ATP-binding</keyword>
<dbReference type="EC" id="2.7.1.6" evidence="11"/>
<dbReference type="InterPro" id="IPR006206">
    <property type="entry name" value="Mevalonate/galactokinase"/>
</dbReference>
<gene>
    <name evidence="15" type="ORF">EI71_01138</name>
</gene>
<evidence type="ECO:0000256" key="1">
    <source>
        <dbReference type="ARBA" id="ARBA00006566"/>
    </source>
</evidence>
<evidence type="ECO:0000259" key="12">
    <source>
        <dbReference type="Pfam" id="PF00288"/>
    </source>
</evidence>
<evidence type="ECO:0000313" key="15">
    <source>
        <dbReference type="EMBL" id="RIA75839.1"/>
    </source>
</evidence>
<dbReference type="Pfam" id="PF00288">
    <property type="entry name" value="GHMP_kinases_N"/>
    <property type="match status" value="1"/>
</dbReference>
<evidence type="ECO:0000256" key="9">
    <source>
        <dbReference type="ARBA" id="ARBA00023144"/>
    </source>
</evidence>
<dbReference type="PRINTS" id="PR00959">
    <property type="entry name" value="MEVGALKINASE"/>
</dbReference>
<sequence length="388" mass="43482">MREKLIEGYKKAFGAKPSELYFSPGRVNIIGEHIDYNGGKVLPMGISLGIYGALTWRNDSLCRCVSEGFNHEAIYEFDLKGYSESDDFTKYVKGVIYVLTKYKNAKIDYGFDLYMTSTLPASSGLSSSAALELLISHIVNDEYKLGLSNLDCVLMSQAAEREYAHVNCGIMDQFAIGMSEKNKVILLDCATVDYEYFDFKLDGATLVIINTCKPRNLSESKYNERRAECEAALEVLKAKYGKETLCEYTMEELDSVKDKLSDNLYRRARHAITEELRVEEATKAMAEGRLSDLGKLLNGSHKSLKEDYEVTGLHLDTIAEELQKSPIVLGARMTGAGFGGCAIALVASTDSKVINKLMDDTNEIYHEKTGIYYKYYYCESSDKTGRME</sequence>
<dbReference type="InterPro" id="IPR013750">
    <property type="entry name" value="GHMP_kinase_C_dom"/>
</dbReference>
<keyword evidence="8" id="KW-0460">Magnesium</keyword>
<dbReference type="GO" id="GO:0005524">
    <property type="term" value="F:ATP binding"/>
    <property type="evidence" value="ECO:0007669"/>
    <property type="project" value="UniProtKB-UniRule"/>
</dbReference>
<dbReference type="InterPro" id="IPR000705">
    <property type="entry name" value="Galactokinase"/>
</dbReference>
<dbReference type="InterPro" id="IPR020568">
    <property type="entry name" value="Ribosomal_Su5_D2-typ_SF"/>
</dbReference>
<keyword evidence="5" id="KW-0547">Nucleotide-binding</keyword>
<dbReference type="InParanoid" id="A0A397RTT9"/>